<dbReference type="Proteomes" id="UP000284767">
    <property type="component" value="Unassembled WGS sequence"/>
</dbReference>
<dbReference type="PROSITE" id="PS51257">
    <property type="entry name" value="PROKAR_LIPOPROTEIN"/>
    <property type="match status" value="1"/>
</dbReference>
<dbReference type="KEGG" id="paeb:NCGM1900_4518"/>
<dbReference type="EMBL" id="CVVU01000217">
    <property type="protein sequence ID" value="CRP34755.1"/>
    <property type="molecule type" value="Genomic_DNA"/>
</dbReference>
<reference evidence="7 12" key="6">
    <citation type="submission" date="2019-01" db="EMBL/GenBank/DDBJ databases">
        <title>The Pseudomonas aeruginosa pan-genome provides new insights on its population structure, horizontal gene transfer and pathogenicity.</title>
        <authorList>
            <person name="Freschi L."/>
            <person name="Vincent A.T."/>
            <person name="Jeukens J."/>
            <person name="Emond-Rheault J.-G."/>
            <person name="Kukavica-Ibrulj I."/>
            <person name="Dupont M.-J."/>
            <person name="Charette S.J."/>
            <person name="Boyle B."/>
            <person name="Levesque R.C."/>
        </authorList>
    </citation>
    <scope>NUCLEOTIDE SEQUENCE [LARGE SCALE GENOMIC DNA]</scope>
    <source>
        <strain evidence="7 12">PA-W36</strain>
    </source>
</reference>
<dbReference type="EMBL" id="CP136986">
    <property type="protein sequence ID" value="WOS74955.1"/>
    <property type="molecule type" value="Genomic_DNA"/>
</dbReference>
<evidence type="ECO:0000313" key="4">
    <source>
        <dbReference type="EMBL" id="MZZ17028.1"/>
    </source>
</evidence>
<evidence type="ECO:0000313" key="3">
    <source>
        <dbReference type="EMBL" id="MUI38175.1"/>
    </source>
</evidence>
<evidence type="ECO:0000313" key="9">
    <source>
        <dbReference type="Proteomes" id="UP000045039"/>
    </source>
</evidence>
<reference evidence="8" key="10">
    <citation type="submission" date="2023-10" db="EMBL/GenBank/DDBJ databases">
        <title>Pathogen: clinical or host-associated sample.</title>
        <authorList>
            <person name="Hergert J."/>
            <person name="Casey R."/>
            <person name="Wagner J."/>
            <person name="Young E.L."/>
            <person name="Oakeson K.F."/>
        </authorList>
    </citation>
    <scope>NUCLEOTIDE SEQUENCE</scope>
    <source>
        <strain evidence="8">2021CK-01020</strain>
    </source>
</reference>
<evidence type="ECO:0000313" key="5">
    <source>
        <dbReference type="EMBL" id="OTI55974.1"/>
    </source>
</evidence>
<evidence type="ECO:0000256" key="1">
    <source>
        <dbReference type="SAM" id="SignalP"/>
    </source>
</evidence>
<gene>
    <name evidence="6" type="ORF">ALP65_02513</name>
    <name evidence="5" type="ORF">CAZ10_30970</name>
    <name evidence="3" type="ORF">GNQ48_24535</name>
    <name evidence="4" type="ORF">GUL26_32680</name>
    <name evidence="7" type="ORF">IPC1295_28560</name>
    <name evidence="8" type="ORF">L4V69_20825</name>
    <name evidence="2" type="ORF">PAERUG_P19_London_7_VIM_2_05_10_04179</name>
</gene>
<dbReference type="AlphaFoldDB" id="A0A072ZBV3"/>
<dbReference type="Proteomes" id="UP000270834">
    <property type="component" value="Unassembled WGS sequence"/>
</dbReference>
<evidence type="ECO:0000313" key="10">
    <source>
        <dbReference type="Proteomes" id="UP000194857"/>
    </source>
</evidence>
<dbReference type="Proteomes" id="UP000644192">
    <property type="component" value="Unassembled WGS sequence"/>
</dbReference>
<accession>A0A1S1BU87</accession>
<feature type="chain" id="PRO_5015027956" evidence="1">
    <location>
        <begin position="20"/>
        <end position="79"/>
    </location>
</feature>
<feature type="signal peptide" evidence="1">
    <location>
        <begin position="1"/>
        <end position="19"/>
    </location>
</feature>
<dbReference type="EMBL" id="NFFZ01000024">
    <property type="protein sequence ID" value="OTI55974.1"/>
    <property type="molecule type" value="Genomic_DNA"/>
</dbReference>
<reference evidence="7 12" key="4">
    <citation type="submission" date="2017-08" db="EMBL/GenBank/DDBJ databases">
        <authorList>
            <person name="Feschi L."/>
            <person name="Jeukens J."/>
            <person name="Emond-Rheault J.-G."/>
            <person name="Kukavica-Ibrulj I."/>
            <person name="Boyle B."/>
            <person name="Levesque R.C."/>
        </authorList>
    </citation>
    <scope>NUCLEOTIDE SEQUENCE [LARGE SCALE GENOMIC DNA]</scope>
    <source>
        <strain evidence="7 12">PA-W36</strain>
    </source>
</reference>
<keyword evidence="1" id="KW-0732">Signal</keyword>
<dbReference type="EMBL" id="WXZT01000039">
    <property type="protein sequence ID" value="MZZ17028.1"/>
    <property type="molecule type" value="Genomic_DNA"/>
</dbReference>
<reference evidence="4" key="8">
    <citation type="submission" date="2020-01" db="EMBL/GenBank/DDBJ databases">
        <title>Bacteria Cultured from War Wounds Associated with the Conflict in Eastern Ukraine.</title>
        <authorList>
            <person name="Snesrud E."/>
            <person name="Galac M.R."/>
            <person name="Mc Gann P."/>
            <person name="Valentine K."/>
            <person name="Viacheslav K."/>
        </authorList>
    </citation>
    <scope>NUCLEOTIDE SEQUENCE</scope>
    <source>
        <strain evidence="4">VNMU148</strain>
    </source>
</reference>
<organism evidence="5 10">
    <name type="scientific">Pseudomonas aeruginosa</name>
    <dbReference type="NCBI Taxonomy" id="287"/>
    <lineage>
        <taxon>Bacteria</taxon>
        <taxon>Pseudomonadati</taxon>
        <taxon>Pseudomonadota</taxon>
        <taxon>Gammaproteobacteria</taxon>
        <taxon>Pseudomonadales</taxon>
        <taxon>Pseudomonadaceae</taxon>
        <taxon>Pseudomonas</taxon>
    </lineage>
</organism>
<dbReference type="EMBL" id="NSNE01000023">
    <property type="protein sequence ID" value="RPM05839.1"/>
    <property type="molecule type" value="Genomic_DNA"/>
</dbReference>
<dbReference type="RefSeq" id="WP_003088496.1">
    <property type="nucleotide sequence ID" value="NZ_AP014622.1"/>
</dbReference>
<reference evidence="2" key="1">
    <citation type="submission" date="2015-06" db="EMBL/GenBank/DDBJ databases">
        <authorList>
            <person name="Radhakrishnan R."/>
            <person name="Underwood A."/>
            <person name="Al-Shahib A."/>
        </authorList>
    </citation>
    <scope>NUCLEOTIDE SEQUENCE</scope>
    <source>
        <strain evidence="2">P19_London_7_VIM_2_05_10</strain>
    </source>
</reference>
<reference evidence="3 13" key="7">
    <citation type="submission" date="2019-11" db="EMBL/GenBank/DDBJ databases">
        <title>Genomes of ocular Pseudomonas aeruginosa isolates.</title>
        <authorList>
            <person name="Khan M."/>
            <person name="Rice S.A."/>
            <person name="Willcox M.D.P."/>
            <person name="Stapleton F."/>
        </authorList>
    </citation>
    <scope>NUCLEOTIDE SEQUENCE [LARGE SCALE GENOMIC DNA]</scope>
    <source>
        <strain evidence="3 13">PA221</strain>
    </source>
</reference>
<evidence type="ECO:0000313" key="6">
    <source>
        <dbReference type="EMBL" id="RMS66406.1"/>
    </source>
</evidence>
<evidence type="ECO:0000313" key="7">
    <source>
        <dbReference type="EMBL" id="RPM05839.1"/>
    </source>
</evidence>
<dbReference type="OMA" id="GCSTHHA"/>
<protein>
    <submittedName>
        <fullName evidence="5">Uncharacterized protein</fullName>
    </submittedName>
</protein>
<dbReference type="Proteomes" id="UP000045039">
    <property type="component" value="Unassembled WGS sequence"/>
</dbReference>
<evidence type="ECO:0000313" key="8">
    <source>
        <dbReference type="EMBL" id="WOS74955.1"/>
    </source>
</evidence>
<dbReference type="SMR" id="A0A072ZBV3"/>
<name>A0A072ZBV3_PSEAI</name>
<accession>A0A072ZBV3</accession>
<evidence type="ECO:0000313" key="11">
    <source>
        <dbReference type="Proteomes" id="UP000270834"/>
    </source>
</evidence>
<sequence>MAKALISVLLFSLALAGCASDYNPSRPYSSDEVRQLALEDLARRSLSFEEYQAKRQAILEEKPQTAVSQSNAALRSTAI</sequence>
<reference evidence="9" key="2">
    <citation type="submission" date="2015-06" db="EMBL/GenBank/DDBJ databases">
        <authorList>
            <person name="Radhakrishnan Rajesh"/>
            <person name="Underwood Anthony"/>
            <person name="Al-Shahib Ali"/>
        </authorList>
    </citation>
    <scope>NUCLEOTIDE SEQUENCE [LARGE SCALE GENOMIC DNA]</scope>
    <source>
        <strain evidence="9">P19_London_7_VIM_2_05_10</strain>
    </source>
</reference>
<dbReference type="Proteomes" id="UP000194857">
    <property type="component" value="Unassembled WGS sequence"/>
</dbReference>
<reference evidence="8" key="9">
    <citation type="submission" date="2023-06" db="EMBL/GenBank/DDBJ databases">
        <authorList>
            <consortium name="Clinical and Environmental Microbiology Branch: Whole genome sequencing antimicrobial resistance pathogens in the healthcare setting"/>
        </authorList>
    </citation>
    <scope>NUCLEOTIDE SEQUENCE</scope>
    <source>
        <strain evidence="8">2021CK-01020</strain>
    </source>
</reference>
<evidence type="ECO:0000313" key="2">
    <source>
        <dbReference type="EMBL" id="CRP34755.1"/>
    </source>
</evidence>
<reference evidence="6 11" key="5">
    <citation type="submission" date="2018-08" db="EMBL/GenBank/DDBJ databases">
        <title>Recombination of ecologically and evolutionarily significant loci maintains genetic cohesion in the Pseudomonas syringae species complex.</title>
        <authorList>
            <person name="Dillon M."/>
            <person name="Thakur S."/>
            <person name="Almeida R.N.D."/>
            <person name="Weir B.S."/>
            <person name="Guttman D.S."/>
        </authorList>
    </citation>
    <scope>NUCLEOTIDE SEQUENCE [LARGE SCALE GENOMIC DNA]</scope>
    <source>
        <strain evidence="6 11">ICMP 7846</strain>
    </source>
</reference>
<dbReference type="EMBL" id="WOAD01000026">
    <property type="protein sequence ID" value="MUI38175.1"/>
    <property type="molecule type" value="Genomic_DNA"/>
</dbReference>
<reference evidence="5 10" key="3">
    <citation type="submission" date="2017-05" db="EMBL/GenBank/DDBJ databases">
        <authorList>
            <person name="Song R."/>
            <person name="Chenine A.L."/>
            <person name="Ruprecht R.M."/>
        </authorList>
    </citation>
    <scope>NUCLEOTIDE SEQUENCE [LARGE SCALE GENOMIC DNA]</scope>
    <source>
        <strain evidence="5 10">S567_C10_BS</strain>
    </source>
</reference>
<dbReference type="EMBL" id="RBSQ01000030">
    <property type="protein sequence ID" value="RMS66406.1"/>
    <property type="molecule type" value="Genomic_DNA"/>
</dbReference>
<evidence type="ECO:0000313" key="13">
    <source>
        <dbReference type="Proteomes" id="UP000433532"/>
    </source>
</evidence>
<evidence type="ECO:0000313" key="12">
    <source>
        <dbReference type="Proteomes" id="UP000284767"/>
    </source>
</evidence>
<proteinExistence type="predicted"/>
<dbReference type="Proteomes" id="UP000433532">
    <property type="component" value="Unassembled WGS sequence"/>
</dbReference>
<dbReference type="Proteomes" id="UP001297540">
    <property type="component" value="Chromosome"/>
</dbReference>